<evidence type="ECO:0000313" key="2">
    <source>
        <dbReference type="Ensembl" id="ENSSMAP00000035121.1"/>
    </source>
</evidence>
<evidence type="ECO:0008006" key="4">
    <source>
        <dbReference type="Google" id="ProtNLM"/>
    </source>
</evidence>
<dbReference type="AlphaFoldDB" id="A0A8D3BJB3"/>
<dbReference type="GeneTree" id="ENSGT00940000163969"/>
<proteinExistence type="predicted"/>
<reference evidence="2" key="1">
    <citation type="submission" date="2023-05" db="EMBL/GenBank/DDBJ databases">
        <title>High-quality long-read genome of Scophthalmus maximus.</title>
        <authorList>
            <person name="Lien S."/>
            <person name="Martinez P."/>
        </authorList>
    </citation>
    <scope>NUCLEOTIDE SEQUENCE [LARGE SCALE GENOMIC DNA]</scope>
</reference>
<dbReference type="PANTHER" id="PTHR31751:SF44">
    <property type="entry name" value="SI:CH211-211K8.4-RELATED"/>
    <property type="match status" value="1"/>
</dbReference>
<gene>
    <name evidence="2" type="primary">LOC118299263</name>
</gene>
<evidence type="ECO:0000313" key="3">
    <source>
        <dbReference type="Proteomes" id="UP000694558"/>
    </source>
</evidence>
<dbReference type="PANTHER" id="PTHR31751">
    <property type="entry name" value="SI:CH211-108C17.2-RELATED-RELATED"/>
    <property type="match status" value="1"/>
</dbReference>
<reference evidence="2" key="2">
    <citation type="submission" date="2025-08" db="UniProtKB">
        <authorList>
            <consortium name="Ensembl"/>
        </authorList>
    </citation>
    <scope>IDENTIFICATION</scope>
</reference>
<accession>A0A8D3BJB3</accession>
<evidence type="ECO:0000256" key="1">
    <source>
        <dbReference type="SAM" id="MobiDB-lite"/>
    </source>
</evidence>
<feature type="compositionally biased region" description="Polar residues" evidence="1">
    <location>
        <begin position="153"/>
        <end position="168"/>
    </location>
</feature>
<feature type="region of interest" description="Disordered" evidence="1">
    <location>
        <begin position="132"/>
        <end position="168"/>
    </location>
</feature>
<dbReference type="SUPFAM" id="SSF57716">
    <property type="entry name" value="Glucocorticoid receptor-like (DNA-binding domain)"/>
    <property type="match status" value="1"/>
</dbReference>
<name>A0A8D3BJB3_SCOMX</name>
<protein>
    <recommendedName>
        <fullName evidence="4">THAP-type domain-containing protein</fullName>
    </recommendedName>
</protein>
<organism evidence="2 3">
    <name type="scientific">Scophthalmus maximus</name>
    <name type="common">Turbot</name>
    <name type="synonym">Psetta maxima</name>
    <dbReference type="NCBI Taxonomy" id="52904"/>
    <lineage>
        <taxon>Eukaryota</taxon>
        <taxon>Metazoa</taxon>
        <taxon>Chordata</taxon>
        <taxon>Craniata</taxon>
        <taxon>Vertebrata</taxon>
        <taxon>Euteleostomi</taxon>
        <taxon>Actinopterygii</taxon>
        <taxon>Neopterygii</taxon>
        <taxon>Teleostei</taxon>
        <taxon>Neoteleostei</taxon>
        <taxon>Acanthomorphata</taxon>
        <taxon>Carangaria</taxon>
        <taxon>Pleuronectiformes</taxon>
        <taxon>Pleuronectoidei</taxon>
        <taxon>Scophthalmidae</taxon>
        <taxon>Scophthalmus</taxon>
    </lineage>
</organism>
<dbReference type="Ensembl" id="ENSSMAT00000051512.1">
    <property type="protein sequence ID" value="ENSSMAP00000035121.1"/>
    <property type="gene ID" value="ENSSMAG00000026819.1"/>
</dbReference>
<dbReference type="Proteomes" id="UP000694558">
    <property type="component" value="Chromosome 3"/>
</dbReference>
<sequence length="432" mass="49334">MQKRVSNVCGVLGCTDQHRSVHQLPASRDTRAKWTYFIYCAKHFSWDCFSNLGQYNAGLAERLLLKDGATPTIRGEFYYFHYLCVCMLQFYSFFNFAWQINCHFLTKGTQKTISCASVGTSTVAFSTSKPFMTSTPVKRPRLELEEKEDNPLEGSSSMKIPDSQDSTYDPENSFTALTVSADVTIESTDPVHKTSTYNVYESCLLELFRIYRWVSEVRTSRVGKFVTIEQKCLECMYRKKWNSQPLLGNSPAGNLQLSAAVYATGASFFKLEKIFRAMRLKMFQYDTFRRHARNYIEPAIVHKWKKAQDGILEQLSEQQNVILGGDLRADSPGHSAKFGTYSMMDLKSNTIIDLQLVQINEVGESYHMEKEGLKRNLALLEASPTSPTTMMCGTWRKVFFTVFCVRGKMHQEHFASVVSVDVNSLYRLMTPV</sequence>